<evidence type="ECO:0000259" key="2">
    <source>
        <dbReference type="Pfam" id="PF04909"/>
    </source>
</evidence>
<dbReference type="InterPro" id="IPR032466">
    <property type="entry name" value="Metal_Hydrolase"/>
</dbReference>
<dbReference type="InterPro" id="IPR006680">
    <property type="entry name" value="Amidohydro-rel"/>
</dbReference>
<dbReference type="PANTHER" id="PTHR21240">
    <property type="entry name" value="2-AMINO-3-CARBOXYLMUCONATE-6-SEMIALDEHYDE DECARBOXYLASE"/>
    <property type="match status" value="1"/>
</dbReference>
<dbReference type="Proteomes" id="UP001619911">
    <property type="component" value="Unassembled WGS sequence"/>
</dbReference>
<accession>A0ABW8I995</accession>
<evidence type="ECO:0000256" key="1">
    <source>
        <dbReference type="ARBA" id="ARBA00023239"/>
    </source>
</evidence>
<name>A0ABW8I995_9BACI</name>
<proteinExistence type="predicted"/>
<feature type="domain" description="Amidohydrolase-related" evidence="2">
    <location>
        <begin position="134"/>
        <end position="375"/>
    </location>
</feature>
<dbReference type="Gene3D" id="3.20.20.140">
    <property type="entry name" value="Metal-dependent hydrolases"/>
    <property type="match status" value="1"/>
</dbReference>
<reference evidence="3 4" key="1">
    <citation type="submission" date="2023-07" db="EMBL/GenBank/DDBJ databases">
        <title>Bacillus lucianemedeirus sp. nov, a new species isolated from an immunobiological production facility.</title>
        <authorList>
            <person name="Costa L.V."/>
            <person name="Miranda R.V.S.L."/>
            <person name="Brandao M.L.L."/>
            <person name="Reis C.M.F."/>
            <person name="Frazao A.M."/>
            <person name="Cruz F.V."/>
            <person name="Baio P.V.P."/>
            <person name="Veras J.F.C."/>
            <person name="Ramos J.N."/>
            <person name="Vieira V."/>
        </authorList>
    </citation>
    <scope>NUCLEOTIDE SEQUENCE [LARGE SCALE GENOMIC DNA]</scope>
    <source>
        <strain evidence="3 4">B190/17</strain>
    </source>
</reference>
<keyword evidence="1" id="KW-0456">Lyase</keyword>
<evidence type="ECO:0000313" key="3">
    <source>
        <dbReference type="EMBL" id="MFK2825744.1"/>
    </source>
</evidence>
<protein>
    <submittedName>
        <fullName evidence="3">Amidohydrolase family protein</fullName>
    </submittedName>
</protein>
<dbReference type="SUPFAM" id="SSF51556">
    <property type="entry name" value="Metallo-dependent hydrolases"/>
    <property type="match status" value="1"/>
</dbReference>
<dbReference type="InterPro" id="IPR032465">
    <property type="entry name" value="ACMSD"/>
</dbReference>
<comment type="caution">
    <text evidence="3">The sequence shown here is derived from an EMBL/GenBank/DDBJ whole genome shotgun (WGS) entry which is preliminary data.</text>
</comment>
<dbReference type="RefSeq" id="WP_404316601.1">
    <property type="nucleotide sequence ID" value="NZ_JAUIYO010000005.1"/>
</dbReference>
<evidence type="ECO:0000313" key="4">
    <source>
        <dbReference type="Proteomes" id="UP001619911"/>
    </source>
</evidence>
<organism evidence="3 4">
    <name type="scientific">Bacillus lumedeiriae</name>
    <dbReference type="NCBI Taxonomy" id="3058829"/>
    <lineage>
        <taxon>Bacteria</taxon>
        <taxon>Bacillati</taxon>
        <taxon>Bacillota</taxon>
        <taxon>Bacilli</taxon>
        <taxon>Bacillales</taxon>
        <taxon>Bacillaceae</taxon>
        <taxon>Bacillus</taxon>
    </lineage>
</organism>
<dbReference type="EMBL" id="JAUIYO010000005">
    <property type="protein sequence ID" value="MFK2825744.1"/>
    <property type="molecule type" value="Genomic_DNA"/>
</dbReference>
<keyword evidence="4" id="KW-1185">Reference proteome</keyword>
<sequence>MLTSHEKEQSTKRTDVRLIDCDVHCYLHSLDELIPYSDEWLQKMMNFGKFNNDFLKNQTAGSFDFPKTRYHNPNHVLRLDATTPNGGVPGSSPSFVIEDLFERFQTTYGILNVGHGTMSSYHNADVTIAYSSACNDWLYDKWIGLDERFKMDMVVPTIDPQATVKEIERIGKKSGVVGINMQNISIPLGKRFFWPVYEIAEAYGLPIVLHPDSEGSGEYAPSQFIGPASTYMEWHSSLSLVPQRQINSLLCEGVFERFPNLKFVFVEYGFSWMPHLMWRLDKNWKSLRDEIPWVKMLPSDYIRRNVRLATQPFEESFHPKDILTIIEMIKAEDMLVFSSDYPHWDGEYSTKIFAHFPEDLKKKVLYENALKTYRFSSGKED</sequence>
<dbReference type="Pfam" id="PF04909">
    <property type="entry name" value="Amidohydro_2"/>
    <property type="match status" value="1"/>
</dbReference>
<dbReference type="PANTHER" id="PTHR21240:SF28">
    <property type="entry name" value="ISO-OROTATE DECARBOXYLASE (EUROFUNG)"/>
    <property type="match status" value="1"/>
</dbReference>
<gene>
    <name evidence="3" type="ORF">QYG89_08680</name>
</gene>